<accession>A0A9J7BS96</accession>
<keyword evidence="2" id="KW-1185">Reference proteome</keyword>
<dbReference type="AlphaFoldDB" id="A0A9J7BS96"/>
<gene>
    <name evidence="1" type="ORF">MOP44_06240</name>
</gene>
<dbReference type="EMBL" id="CP093313">
    <property type="protein sequence ID" value="UWZ85536.1"/>
    <property type="molecule type" value="Genomic_DNA"/>
</dbReference>
<evidence type="ECO:0008006" key="3">
    <source>
        <dbReference type="Google" id="ProtNLM"/>
    </source>
</evidence>
<evidence type="ECO:0000313" key="1">
    <source>
        <dbReference type="EMBL" id="UWZ85536.1"/>
    </source>
</evidence>
<dbReference type="Proteomes" id="UP001059380">
    <property type="component" value="Chromosome"/>
</dbReference>
<name>A0A9J7BS96_9BACT</name>
<reference evidence="1" key="1">
    <citation type="submission" date="2021-04" db="EMBL/GenBank/DDBJ databases">
        <title>Phylogenetic analysis of Acidobacteriaceae.</title>
        <authorList>
            <person name="Qiu L."/>
            <person name="Zhang Q."/>
        </authorList>
    </citation>
    <scope>NUCLEOTIDE SEQUENCE</scope>
    <source>
        <strain evidence="1">DSM 25168</strain>
    </source>
</reference>
<dbReference type="RefSeq" id="WP_260795093.1">
    <property type="nucleotide sequence ID" value="NZ_CP093313.1"/>
</dbReference>
<sequence>MSTISSGFAPVSSANSCAHLWRLFDGLGDLSHLLRPRQLAQRLAVLDELDLLFGGLTPEELGTCSDSRIMERVQDLMAELEAANAKLYAAVRSEIVLRGNALALRSLLTDSFVDNDHKWSRAGFGFDALDEIVNGVLQLHEPDGVGPQHSPEMIAYQPTPTRHILDLIAWSGLSGDDTLVDLGSGLGHVPLLASILTGSRALGIEVQLGYVASAQECAKFLNLEHVQFAAGDARQADISTGTVFYLFSPFNGSILSHVLNRLLTESKDRHIRICSLGPCTHILQNRTWLRAITSVHSERVTVFESL</sequence>
<dbReference type="Gene3D" id="3.40.50.150">
    <property type="entry name" value="Vaccinia Virus protein VP39"/>
    <property type="match status" value="1"/>
</dbReference>
<protein>
    <recommendedName>
        <fullName evidence="3">DOT1 domain-containing protein</fullName>
    </recommendedName>
</protein>
<evidence type="ECO:0000313" key="2">
    <source>
        <dbReference type="Proteomes" id="UP001059380"/>
    </source>
</evidence>
<dbReference type="KEGG" id="orp:MOP44_06240"/>
<proteinExistence type="predicted"/>
<dbReference type="SUPFAM" id="SSF53335">
    <property type="entry name" value="S-adenosyl-L-methionine-dependent methyltransferases"/>
    <property type="match status" value="1"/>
</dbReference>
<dbReference type="InterPro" id="IPR029063">
    <property type="entry name" value="SAM-dependent_MTases_sf"/>
</dbReference>
<organism evidence="1 2">
    <name type="scientific">Occallatibacter riparius</name>
    <dbReference type="NCBI Taxonomy" id="1002689"/>
    <lineage>
        <taxon>Bacteria</taxon>
        <taxon>Pseudomonadati</taxon>
        <taxon>Acidobacteriota</taxon>
        <taxon>Terriglobia</taxon>
        <taxon>Terriglobales</taxon>
        <taxon>Acidobacteriaceae</taxon>
        <taxon>Occallatibacter</taxon>
    </lineage>
</organism>